<evidence type="ECO:0000313" key="1">
    <source>
        <dbReference type="EMBL" id="TYS87351.1"/>
    </source>
</evidence>
<proteinExistence type="predicted"/>
<dbReference type="InterPro" id="IPR019890">
    <property type="entry name" value="Bacteriocin/sonorensin"/>
</dbReference>
<accession>A0A5D4UJW7</accession>
<sequence>MNHFHNELQNLNVGDFQATQPVSWDQNMYDPNDERLFLGFGGCFGVGFSCFFSCFGCGGCGGCFRCGGCGRCGGGGRCGGCGRCGRCGR</sequence>
<dbReference type="NCBIfam" id="TIGR03601">
    <property type="entry name" value="B_an_ocin"/>
    <property type="match status" value="1"/>
</dbReference>
<organism evidence="1 2">
    <name type="scientific">Rossellomorea aquimaris</name>
    <dbReference type="NCBI Taxonomy" id="189382"/>
    <lineage>
        <taxon>Bacteria</taxon>
        <taxon>Bacillati</taxon>
        <taxon>Bacillota</taxon>
        <taxon>Bacilli</taxon>
        <taxon>Bacillales</taxon>
        <taxon>Bacillaceae</taxon>
        <taxon>Rossellomorea</taxon>
    </lineage>
</organism>
<name>A0A5D4UJW7_9BACI</name>
<reference evidence="1 2" key="1">
    <citation type="submission" date="2019-08" db="EMBL/GenBank/DDBJ databases">
        <title>Bacillus genomes from the desert of Cuatro Cienegas, Coahuila.</title>
        <authorList>
            <person name="Olmedo-Alvarez G."/>
        </authorList>
    </citation>
    <scope>NUCLEOTIDE SEQUENCE [LARGE SCALE GENOMIC DNA]</scope>
    <source>
        <strain evidence="1 2">CH87b_3T</strain>
    </source>
</reference>
<gene>
    <name evidence="1" type="ORF">FZC85_09565</name>
</gene>
<dbReference type="RefSeq" id="WP_148970939.1">
    <property type="nucleotide sequence ID" value="NZ_JBITUV010000002.1"/>
</dbReference>
<protein>
    <submittedName>
        <fullName evidence="1">Heterocycloanthracin/sonorensin family bacteriocin</fullName>
    </submittedName>
</protein>
<evidence type="ECO:0000313" key="2">
    <source>
        <dbReference type="Proteomes" id="UP000324269"/>
    </source>
</evidence>
<dbReference type="OrthoDB" id="2943812at2"/>
<dbReference type="EMBL" id="VTEZ01000002">
    <property type="protein sequence ID" value="TYS87351.1"/>
    <property type="molecule type" value="Genomic_DNA"/>
</dbReference>
<dbReference type="Proteomes" id="UP000324269">
    <property type="component" value="Unassembled WGS sequence"/>
</dbReference>
<comment type="caution">
    <text evidence="1">The sequence shown here is derived from an EMBL/GenBank/DDBJ whole genome shotgun (WGS) entry which is preliminary data.</text>
</comment>
<dbReference type="AlphaFoldDB" id="A0A5D4UJW7"/>